<sequence>MVSQQPLTALPSFLTGSTNRTFAANPRKLRRHALTSSWRKHANPGALSVRASIADAPPDKKDRAKPAQVRSPLLDADVPEYVKEAVRTQPWKGVLEPSTERSFTVDSSHVKGRIPDDLRGTYYRLGPGNTRMGERKQGHWFDGDGMIYAFSLDGFNESVTFRSRWIDTPRIRQRLAAPENKVAGKGVWTPADGGPFANVGSMENPSNTAPNYFNGQLLALAEGGPPREVNPGTLDTVGKELSYVGDLAFSAHPKIDLDTGIMYNHGVNPEPSLNILGLQLFKNSPDGKLLKQTRVPLDGPTYVHDLMISENYMITIIPPWYSTKADLLQFALGLKKFGDSFKWVPERGTRAVVARKSDLEVVADVKLPSFSMYHNANAYEEDGKLHLVTCRLNGSRADLETVMADLWESTWCWDSLSSLWDYTFDTKTWALISEGPAAKRADGTPTPAHGHDFPTIHPALTGKKMRYVYVLANANCGRLEAPVSRGGYVGAAKVPGSDSPGAPAFYNCYEKYDLETGEVEEYNVGRASSDTVFVPKAGGEKEDDGYLLAVAYNEDRHTSSVVVVDAESMSGVCEIELPVHVTTTFHGCWVPKS</sequence>
<name>A0A1Y1I7A0_KLENI</name>
<evidence type="ECO:0000256" key="9">
    <source>
        <dbReference type="SAM" id="MobiDB-lite"/>
    </source>
</evidence>
<reference evidence="10 11" key="1">
    <citation type="journal article" date="2014" name="Nat. Commun.">
        <title>Klebsormidium flaccidum genome reveals primary factors for plant terrestrial adaptation.</title>
        <authorList>
            <person name="Hori K."/>
            <person name="Maruyama F."/>
            <person name="Fujisawa T."/>
            <person name="Togashi T."/>
            <person name="Yamamoto N."/>
            <person name="Seo M."/>
            <person name="Sato S."/>
            <person name="Yamada T."/>
            <person name="Mori H."/>
            <person name="Tajima N."/>
            <person name="Moriyama T."/>
            <person name="Ikeuchi M."/>
            <person name="Watanabe M."/>
            <person name="Wada H."/>
            <person name="Kobayashi K."/>
            <person name="Saito M."/>
            <person name="Masuda T."/>
            <person name="Sasaki-Sekimoto Y."/>
            <person name="Mashiguchi K."/>
            <person name="Awai K."/>
            <person name="Shimojima M."/>
            <person name="Masuda S."/>
            <person name="Iwai M."/>
            <person name="Nobusawa T."/>
            <person name="Narise T."/>
            <person name="Kondo S."/>
            <person name="Saito H."/>
            <person name="Sato R."/>
            <person name="Murakawa M."/>
            <person name="Ihara Y."/>
            <person name="Oshima-Yamada Y."/>
            <person name="Ohtaka K."/>
            <person name="Satoh M."/>
            <person name="Sonobe K."/>
            <person name="Ishii M."/>
            <person name="Ohtani R."/>
            <person name="Kanamori-Sato M."/>
            <person name="Honoki R."/>
            <person name="Miyazaki D."/>
            <person name="Mochizuki H."/>
            <person name="Umetsu J."/>
            <person name="Higashi K."/>
            <person name="Shibata D."/>
            <person name="Kamiya Y."/>
            <person name="Sato N."/>
            <person name="Nakamura Y."/>
            <person name="Tabata S."/>
            <person name="Ida S."/>
            <person name="Kurokawa K."/>
            <person name="Ohta H."/>
        </authorList>
    </citation>
    <scope>NUCLEOTIDE SEQUENCE [LARGE SCALE GENOMIC DNA]</scope>
    <source>
        <strain evidence="10 11">NIES-2285</strain>
    </source>
</reference>
<comment type="cofactor">
    <cofactor evidence="8">
        <name>Fe(2+)</name>
        <dbReference type="ChEBI" id="CHEBI:29033"/>
    </cofactor>
    <text evidence="8">Binds 1 Fe(2+) ion per subunit.</text>
</comment>
<dbReference type="GO" id="GO:0016121">
    <property type="term" value="P:carotene catabolic process"/>
    <property type="evidence" value="ECO:0000318"/>
    <property type="project" value="GO_Central"/>
</dbReference>
<keyword evidence="5 8" id="KW-0408">Iron</keyword>
<feature type="binding site" evidence="8">
    <location>
        <position position="374"/>
    </location>
    <ligand>
        <name>Fe cation</name>
        <dbReference type="ChEBI" id="CHEBI:24875"/>
        <note>catalytic</note>
    </ligand>
</feature>
<evidence type="ECO:0000313" key="10">
    <source>
        <dbReference type="EMBL" id="GAQ84597.1"/>
    </source>
</evidence>
<dbReference type="OMA" id="WAPKEKT"/>
<dbReference type="EMBL" id="DF237145">
    <property type="protein sequence ID" value="GAQ84597.1"/>
    <property type="molecule type" value="Genomic_DNA"/>
</dbReference>
<organism evidence="10 11">
    <name type="scientific">Klebsormidium nitens</name>
    <name type="common">Green alga</name>
    <name type="synonym">Ulothrix nitens</name>
    <dbReference type="NCBI Taxonomy" id="105231"/>
    <lineage>
        <taxon>Eukaryota</taxon>
        <taxon>Viridiplantae</taxon>
        <taxon>Streptophyta</taxon>
        <taxon>Klebsormidiophyceae</taxon>
        <taxon>Klebsormidiales</taxon>
        <taxon>Klebsormidiaceae</taxon>
        <taxon>Klebsormidium</taxon>
    </lineage>
</organism>
<dbReference type="OrthoDB" id="1069523at2759"/>
<comment type="catalytic activity">
    <reaction evidence="7">
        <text>all-trans-zeaxanthin + 2 O2 = 4,9-dimethyldodeca-2,4,6,8,10-pentaenedial + 2 (3R)-hydroxy-beta-ionone</text>
        <dbReference type="Rhea" id="RHEA:26393"/>
        <dbReference type="ChEBI" id="CHEBI:15379"/>
        <dbReference type="ChEBI" id="CHEBI:27547"/>
        <dbReference type="ChEBI" id="CHEBI:53171"/>
        <dbReference type="ChEBI" id="CHEBI:53173"/>
        <dbReference type="EC" id="1.14.99.n4"/>
    </reaction>
</comment>
<dbReference type="Proteomes" id="UP000054558">
    <property type="component" value="Unassembled WGS sequence"/>
</dbReference>
<keyword evidence="4" id="KW-0560">Oxidoreductase</keyword>
<feature type="binding site" evidence="8">
    <location>
        <position position="304"/>
    </location>
    <ligand>
        <name>Fe cation</name>
        <dbReference type="ChEBI" id="CHEBI:24875"/>
        <note>catalytic</note>
    </ligand>
</feature>
<keyword evidence="3" id="KW-0223">Dioxygenase</keyword>
<accession>A0A1Y1I7A0</accession>
<evidence type="ECO:0000256" key="4">
    <source>
        <dbReference type="ARBA" id="ARBA00023002"/>
    </source>
</evidence>
<evidence type="ECO:0000256" key="5">
    <source>
        <dbReference type="ARBA" id="ARBA00023004"/>
    </source>
</evidence>
<feature type="region of interest" description="Disordered" evidence="9">
    <location>
        <begin position="36"/>
        <end position="71"/>
    </location>
</feature>
<dbReference type="GO" id="GO:0046872">
    <property type="term" value="F:metal ion binding"/>
    <property type="evidence" value="ECO:0007669"/>
    <property type="project" value="UniProtKB-KW"/>
</dbReference>
<dbReference type="PANTHER" id="PTHR10543">
    <property type="entry name" value="BETA-CAROTENE DIOXYGENASE"/>
    <property type="match status" value="1"/>
</dbReference>
<feature type="region of interest" description="Disordered" evidence="9">
    <location>
        <begin position="1"/>
        <end position="21"/>
    </location>
</feature>
<dbReference type="EC" id="1.14.99.n4" evidence="6"/>
<feature type="binding site" evidence="8">
    <location>
        <position position="586"/>
    </location>
    <ligand>
        <name>Fe cation</name>
        <dbReference type="ChEBI" id="CHEBI:24875"/>
        <note>catalytic</note>
    </ligand>
</feature>
<keyword evidence="2 8" id="KW-0479">Metal-binding</keyword>
<protein>
    <recommendedName>
        <fullName evidence="6">carotenoid 9,10-dioxygenase</fullName>
        <ecNumber evidence="6">1.14.99.n4</ecNumber>
    </recommendedName>
</protein>
<comment type="similarity">
    <text evidence="1">Belongs to the carotenoid oxygenase family.</text>
</comment>
<dbReference type="PANTHER" id="PTHR10543:SF89">
    <property type="entry name" value="CAROTENOID 9,10(9',10')-CLEAVAGE DIOXYGENASE 1"/>
    <property type="match status" value="1"/>
</dbReference>
<evidence type="ECO:0000256" key="7">
    <source>
        <dbReference type="ARBA" id="ARBA00048709"/>
    </source>
</evidence>
<evidence type="ECO:0000256" key="2">
    <source>
        <dbReference type="ARBA" id="ARBA00022723"/>
    </source>
</evidence>
<dbReference type="AlphaFoldDB" id="A0A1Y1I7A0"/>
<dbReference type="InterPro" id="IPR004294">
    <property type="entry name" value="Carotenoid_Oase"/>
</dbReference>
<evidence type="ECO:0000256" key="3">
    <source>
        <dbReference type="ARBA" id="ARBA00022964"/>
    </source>
</evidence>
<dbReference type="GO" id="GO:0010436">
    <property type="term" value="F:carotenoid dioxygenase activity"/>
    <property type="evidence" value="ECO:0000318"/>
    <property type="project" value="GO_Central"/>
</dbReference>
<dbReference type="Pfam" id="PF03055">
    <property type="entry name" value="RPE65"/>
    <property type="match status" value="1"/>
</dbReference>
<gene>
    <name evidence="10" type="ORF">KFL_001960140</name>
</gene>
<evidence type="ECO:0000256" key="8">
    <source>
        <dbReference type="PIRSR" id="PIRSR604294-1"/>
    </source>
</evidence>
<evidence type="ECO:0000256" key="1">
    <source>
        <dbReference type="ARBA" id="ARBA00006787"/>
    </source>
</evidence>
<feature type="binding site" evidence="8">
    <location>
        <position position="252"/>
    </location>
    <ligand>
        <name>Fe cation</name>
        <dbReference type="ChEBI" id="CHEBI:24875"/>
        <note>catalytic</note>
    </ligand>
</feature>
<evidence type="ECO:0000256" key="6">
    <source>
        <dbReference type="ARBA" id="ARBA00039084"/>
    </source>
</evidence>
<proteinExistence type="inferred from homology"/>
<keyword evidence="11" id="KW-1185">Reference proteome</keyword>
<evidence type="ECO:0000313" key="11">
    <source>
        <dbReference type="Proteomes" id="UP000054558"/>
    </source>
</evidence>
<dbReference type="GO" id="GO:0009570">
    <property type="term" value="C:chloroplast stroma"/>
    <property type="evidence" value="ECO:0000318"/>
    <property type="project" value="GO_Central"/>
</dbReference>
<dbReference type="STRING" id="105231.A0A1Y1I7A0"/>